<accession>A0AAW1P3E8</accession>
<feature type="region of interest" description="Disordered" evidence="1">
    <location>
        <begin position="128"/>
        <end position="150"/>
    </location>
</feature>
<comment type="caution">
    <text evidence="3">The sequence shown here is derived from an EMBL/GenBank/DDBJ whole genome shotgun (WGS) entry which is preliminary data.</text>
</comment>
<dbReference type="PANTHER" id="PTHR12847">
    <property type="entry name" value="ATP-BINDING CASSETTE ABC TRANSPORTER-RELATED"/>
    <property type="match status" value="1"/>
</dbReference>
<proteinExistence type="predicted"/>
<dbReference type="InterPro" id="IPR011993">
    <property type="entry name" value="PH-like_dom_sf"/>
</dbReference>
<feature type="compositionally biased region" description="Low complexity" evidence="1">
    <location>
        <begin position="264"/>
        <end position="279"/>
    </location>
</feature>
<gene>
    <name evidence="3" type="ORF">WJX73_006805</name>
</gene>
<sequence>MDQVEHTLYICREVSVFKIPPRPASTGHKSGEWKVADKLFSGRLRLIAVSSETCELRLEDARSGELFGVCPVAKGQRAVVVEPVSDSSRYFVLRLQDKSSGRHAFVGLGFTDRAEAFDFNVALSDHEKQAQRAAPAEPSAGGSPGPSWASKEIAALDTGRDFSLKEGEVIKVNVKKPASSGVGSGFLSQMNGGGLAKPPAAGGLAAPPPASTPAPRISPRGGLAGPAPSSQHPAFTQYPQQQAFQGHATADPFLPLGGASSHNPPAHAQPQKPAAALAPVVNQVPDSWASFD</sequence>
<feature type="compositionally biased region" description="Low complexity" evidence="1">
    <location>
        <begin position="133"/>
        <end position="150"/>
    </location>
</feature>
<dbReference type="SUPFAM" id="SSF50729">
    <property type="entry name" value="PH domain-like"/>
    <property type="match status" value="1"/>
</dbReference>
<dbReference type="InterPro" id="IPR012466">
    <property type="entry name" value="NECAP_PHear"/>
</dbReference>
<dbReference type="Proteomes" id="UP001465755">
    <property type="component" value="Unassembled WGS sequence"/>
</dbReference>
<evidence type="ECO:0000259" key="2">
    <source>
        <dbReference type="Pfam" id="PF07933"/>
    </source>
</evidence>
<name>A0AAW1P3E8_9CHLO</name>
<evidence type="ECO:0000313" key="3">
    <source>
        <dbReference type="EMBL" id="KAK9803482.1"/>
    </source>
</evidence>
<dbReference type="AlphaFoldDB" id="A0AAW1P3E8"/>
<dbReference type="Gene3D" id="2.30.29.30">
    <property type="entry name" value="Pleckstrin-homology domain (PH domain)/Phosphotyrosine-binding domain (PTB)"/>
    <property type="match status" value="1"/>
</dbReference>
<evidence type="ECO:0000313" key="4">
    <source>
        <dbReference type="Proteomes" id="UP001465755"/>
    </source>
</evidence>
<evidence type="ECO:0000256" key="1">
    <source>
        <dbReference type="SAM" id="MobiDB-lite"/>
    </source>
</evidence>
<reference evidence="3 4" key="1">
    <citation type="journal article" date="2024" name="Nat. Commun.">
        <title>Phylogenomics reveals the evolutionary origins of lichenization in chlorophyte algae.</title>
        <authorList>
            <person name="Puginier C."/>
            <person name="Libourel C."/>
            <person name="Otte J."/>
            <person name="Skaloud P."/>
            <person name="Haon M."/>
            <person name="Grisel S."/>
            <person name="Petersen M."/>
            <person name="Berrin J.G."/>
            <person name="Delaux P.M."/>
            <person name="Dal Grande F."/>
            <person name="Keller J."/>
        </authorList>
    </citation>
    <scope>NUCLEOTIDE SEQUENCE [LARGE SCALE GENOMIC DNA]</scope>
    <source>
        <strain evidence="3 4">SAG 2036</strain>
    </source>
</reference>
<dbReference type="PANTHER" id="PTHR12847:SF3">
    <property type="entry name" value="EAR-BINDING COAT-ASSOCIATED PROTEIN 2, PUTATIVE, EXPRESSED-RELATED"/>
    <property type="match status" value="1"/>
</dbReference>
<feature type="region of interest" description="Disordered" evidence="1">
    <location>
        <begin position="198"/>
        <end position="280"/>
    </location>
</feature>
<organism evidence="3 4">
    <name type="scientific">Symbiochloris irregularis</name>
    <dbReference type="NCBI Taxonomy" id="706552"/>
    <lineage>
        <taxon>Eukaryota</taxon>
        <taxon>Viridiplantae</taxon>
        <taxon>Chlorophyta</taxon>
        <taxon>core chlorophytes</taxon>
        <taxon>Trebouxiophyceae</taxon>
        <taxon>Trebouxiales</taxon>
        <taxon>Trebouxiaceae</taxon>
        <taxon>Symbiochloris</taxon>
    </lineage>
</organism>
<dbReference type="CDD" id="cd13228">
    <property type="entry name" value="PHear_NECAP"/>
    <property type="match status" value="1"/>
</dbReference>
<dbReference type="GO" id="GO:0030125">
    <property type="term" value="C:clathrin vesicle coat"/>
    <property type="evidence" value="ECO:0007669"/>
    <property type="project" value="TreeGrafter"/>
</dbReference>
<dbReference type="Pfam" id="PF07933">
    <property type="entry name" value="DUF1681"/>
    <property type="match status" value="1"/>
</dbReference>
<keyword evidence="4" id="KW-1185">Reference proteome</keyword>
<feature type="domain" description="NECAP PHear" evidence="2">
    <location>
        <begin position="5"/>
        <end position="175"/>
    </location>
</feature>
<dbReference type="GO" id="GO:0006897">
    <property type="term" value="P:endocytosis"/>
    <property type="evidence" value="ECO:0007669"/>
    <property type="project" value="InterPro"/>
</dbReference>
<dbReference type="EMBL" id="JALJOQ010000059">
    <property type="protein sequence ID" value="KAK9803482.1"/>
    <property type="molecule type" value="Genomic_DNA"/>
</dbReference>
<protein>
    <recommendedName>
        <fullName evidence="2">NECAP PHear domain-containing protein</fullName>
    </recommendedName>
</protein>
<feature type="compositionally biased region" description="Polar residues" evidence="1">
    <location>
        <begin position="228"/>
        <end position="244"/>
    </location>
</feature>